<evidence type="ECO:0000313" key="6">
    <source>
        <dbReference type="Proteomes" id="UP000469724"/>
    </source>
</evidence>
<dbReference type="GO" id="GO:0005829">
    <property type="term" value="C:cytosol"/>
    <property type="evidence" value="ECO:0007669"/>
    <property type="project" value="TreeGrafter"/>
</dbReference>
<dbReference type="InterPro" id="IPR039315">
    <property type="entry name" value="CheW"/>
</dbReference>
<dbReference type="AlphaFoldDB" id="A0A7K3NHF4"/>
<protein>
    <recommendedName>
        <fullName evidence="2">Chemotaxis protein CheW</fullName>
    </recommendedName>
</protein>
<dbReference type="SMART" id="SM00260">
    <property type="entry name" value="CheW"/>
    <property type="match status" value="1"/>
</dbReference>
<dbReference type="InterPro" id="IPR036061">
    <property type="entry name" value="CheW-like_dom_sf"/>
</dbReference>
<dbReference type="Gene3D" id="2.30.30.40">
    <property type="entry name" value="SH3 Domains"/>
    <property type="match status" value="1"/>
</dbReference>
<dbReference type="InterPro" id="IPR002545">
    <property type="entry name" value="CheW-lke_dom"/>
</dbReference>
<sequence length="224" mass="24142">MNAAETEYGCWVRIGSYGQSTCERLPEGGCRDCPQFQVKGLGLYDREPPEGYAGEWTRILAEAKPPLEQDATSVLVFRIGQEWLALRTARFEEIIPPRPIHTVPGLRSRAFLGLVNVSGVLLPCMSLAEILGLSEPAAEAIPAGSARIAGRMAVVAGQDGRFVLPVDEISGTHRLAPGERFQAPVTVSRTPRHFSCGVFALRGTVVGVLDEDALFPALTRSITG</sequence>
<evidence type="ECO:0000256" key="1">
    <source>
        <dbReference type="ARBA" id="ARBA00004496"/>
    </source>
</evidence>
<organism evidence="5 6">
    <name type="scientific">Desulfolutivibrio sulfodismutans</name>
    <dbReference type="NCBI Taxonomy" id="63561"/>
    <lineage>
        <taxon>Bacteria</taxon>
        <taxon>Pseudomonadati</taxon>
        <taxon>Thermodesulfobacteriota</taxon>
        <taxon>Desulfovibrionia</taxon>
        <taxon>Desulfovibrionales</taxon>
        <taxon>Desulfovibrionaceae</taxon>
        <taxon>Desulfolutivibrio</taxon>
    </lineage>
</organism>
<dbReference type="PANTHER" id="PTHR22617">
    <property type="entry name" value="CHEMOTAXIS SENSOR HISTIDINE KINASE-RELATED"/>
    <property type="match status" value="1"/>
</dbReference>
<dbReference type="RefSeq" id="WP_163300288.1">
    <property type="nucleotide sequence ID" value="NZ_JAAGRQ010000002.1"/>
</dbReference>
<gene>
    <name evidence="5" type="ORF">G3N56_00545</name>
</gene>
<dbReference type="SUPFAM" id="SSF50341">
    <property type="entry name" value="CheW-like"/>
    <property type="match status" value="1"/>
</dbReference>
<evidence type="ECO:0000259" key="4">
    <source>
        <dbReference type="PROSITE" id="PS50851"/>
    </source>
</evidence>
<keyword evidence="6" id="KW-1185">Reference proteome</keyword>
<feature type="domain" description="CheW-like" evidence="4">
    <location>
        <begin position="71"/>
        <end position="220"/>
    </location>
</feature>
<dbReference type="PANTHER" id="PTHR22617:SF45">
    <property type="entry name" value="CHEMOTAXIS PROTEIN CHEW"/>
    <property type="match status" value="1"/>
</dbReference>
<comment type="caution">
    <text evidence="5">The sequence shown here is derived from an EMBL/GenBank/DDBJ whole genome shotgun (WGS) entry which is preliminary data.</text>
</comment>
<name>A0A7K3NHF4_9BACT</name>
<dbReference type="PROSITE" id="PS50851">
    <property type="entry name" value="CHEW"/>
    <property type="match status" value="1"/>
</dbReference>
<dbReference type="GO" id="GO:0006935">
    <property type="term" value="P:chemotaxis"/>
    <property type="evidence" value="ECO:0007669"/>
    <property type="project" value="InterPro"/>
</dbReference>
<keyword evidence="3" id="KW-0963">Cytoplasm</keyword>
<dbReference type="Proteomes" id="UP000469724">
    <property type="component" value="Unassembled WGS sequence"/>
</dbReference>
<dbReference type="Pfam" id="PF01584">
    <property type="entry name" value="CheW"/>
    <property type="match status" value="1"/>
</dbReference>
<evidence type="ECO:0000256" key="2">
    <source>
        <dbReference type="ARBA" id="ARBA00021483"/>
    </source>
</evidence>
<reference evidence="5 6" key="1">
    <citation type="submission" date="2020-02" db="EMBL/GenBank/DDBJ databases">
        <title>Comparative genomics of sulfur disproportionating microorganisms.</title>
        <authorList>
            <person name="Ward L.M."/>
            <person name="Bertran E."/>
            <person name="Johnston D.T."/>
        </authorList>
    </citation>
    <scope>NUCLEOTIDE SEQUENCE [LARGE SCALE GENOMIC DNA]</scope>
    <source>
        <strain evidence="5 6">DSM 3696</strain>
    </source>
</reference>
<comment type="subcellular location">
    <subcellularLocation>
        <location evidence="1">Cytoplasm</location>
    </subcellularLocation>
</comment>
<evidence type="ECO:0000313" key="5">
    <source>
        <dbReference type="EMBL" id="NDY55233.1"/>
    </source>
</evidence>
<proteinExistence type="predicted"/>
<accession>A0A7K3NHF4</accession>
<dbReference type="EMBL" id="JAAGRQ010000002">
    <property type="protein sequence ID" value="NDY55233.1"/>
    <property type="molecule type" value="Genomic_DNA"/>
</dbReference>
<dbReference type="GO" id="GO:0007165">
    <property type="term" value="P:signal transduction"/>
    <property type="evidence" value="ECO:0007669"/>
    <property type="project" value="InterPro"/>
</dbReference>
<dbReference type="Gene3D" id="2.40.50.180">
    <property type="entry name" value="CheA-289, Domain 4"/>
    <property type="match status" value="1"/>
</dbReference>
<evidence type="ECO:0000256" key="3">
    <source>
        <dbReference type="ARBA" id="ARBA00022490"/>
    </source>
</evidence>